<dbReference type="AlphaFoldDB" id="A0A9D4CPD5"/>
<reference evidence="7" key="2">
    <citation type="submission" date="2020-11" db="EMBL/GenBank/DDBJ databases">
        <authorList>
            <person name="McCartney M.A."/>
            <person name="Auch B."/>
            <person name="Kono T."/>
            <person name="Mallez S."/>
            <person name="Becker A."/>
            <person name="Gohl D.M."/>
            <person name="Silverstein K.A.T."/>
            <person name="Koren S."/>
            <person name="Bechman K.B."/>
            <person name="Herman A."/>
            <person name="Abrahante J.E."/>
            <person name="Garbe J."/>
        </authorList>
    </citation>
    <scope>NUCLEOTIDE SEQUENCE</scope>
    <source>
        <strain evidence="7">Duluth1</strain>
        <tissue evidence="7">Whole animal</tissue>
    </source>
</reference>
<evidence type="ECO:0000313" key="7">
    <source>
        <dbReference type="EMBL" id="KAH3729150.1"/>
    </source>
</evidence>
<dbReference type="InterPro" id="IPR007743">
    <property type="entry name" value="Immunity-related_GTPase-like"/>
</dbReference>
<reference evidence="7" key="1">
    <citation type="journal article" date="2019" name="bioRxiv">
        <title>The Genome of the Zebra Mussel, Dreissena polymorpha: A Resource for Invasive Species Research.</title>
        <authorList>
            <person name="McCartney M.A."/>
            <person name="Auch B."/>
            <person name="Kono T."/>
            <person name="Mallez S."/>
            <person name="Zhang Y."/>
            <person name="Obille A."/>
            <person name="Becker A."/>
            <person name="Abrahante J.E."/>
            <person name="Garbe J."/>
            <person name="Badalamenti J.P."/>
            <person name="Herman A."/>
            <person name="Mangelson H."/>
            <person name="Liachko I."/>
            <person name="Sullivan S."/>
            <person name="Sone E.D."/>
            <person name="Koren S."/>
            <person name="Silverstein K.A.T."/>
            <person name="Beckman K.B."/>
            <person name="Gohl D.M."/>
        </authorList>
    </citation>
    <scope>NUCLEOTIDE SEQUENCE</scope>
    <source>
        <strain evidence="7">Duluth1</strain>
        <tissue evidence="7">Whole animal</tissue>
    </source>
</reference>
<organism evidence="7 8">
    <name type="scientific">Dreissena polymorpha</name>
    <name type="common">Zebra mussel</name>
    <name type="synonym">Mytilus polymorpha</name>
    <dbReference type="NCBI Taxonomy" id="45954"/>
    <lineage>
        <taxon>Eukaryota</taxon>
        <taxon>Metazoa</taxon>
        <taxon>Spiralia</taxon>
        <taxon>Lophotrochozoa</taxon>
        <taxon>Mollusca</taxon>
        <taxon>Bivalvia</taxon>
        <taxon>Autobranchia</taxon>
        <taxon>Heteroconchia</taxon>
        <taxon>Euheterodonta</taxon>
        <taxon>Imparidentia</taxon>
        <taxon>Neoheterodontei</taxon>
        <taxon>Myida</taxon>
        <taxon>Dreissenoidea</taxon>
        <taxon>Dreissenidae</taxon>
        <taxon>Dreissena</taxon>
    </lineage>
</organism>
<dbReference type="FunFam" id="3.40.50.300:FF:000541">
    <property type="entry name" value="Immunity related GTPase M"/>
    <property type="match status" value="1"/>
</dbReference>
<name>A0A9D4CPD5_DREPO</name>
<evidence type="ECO:0000313" key="8">
    <source>
        <dbReference type="Proteomes" id="UP000828390"/>
    </source>
</evidence>
<keyword evidence="3" id="KW-0378">Hydrolase</keyword>
<evidence type="ECO:0000256" key="1">
    <source>
        <dbReference type="ARBA" id="ARBA00005429"/>
    </source>
</evidence>
<proteinExistence type="inferred from homology"/>
<evidence type="ECO:0000256" key="5">
    <source>
        <dbReference type="SAM" id="Phobius"/>
    </source>
</evidence>
<evidence type="ECO:0000259" key="6">
    <source>
        <dbReference type="PROSITE" id="PS51716"/>
    </source>
</evidence>
<dbReference type="Pfam" id="PF05049">
    <property type="entry name" value="IIGP"/>
    <property type="match status" value="1"/>
</dbReference>
<dbReference type="PROSITE" id="PS51716">
    <property type="entry name" value="G_IRG"/>
    <property type="match status" value="1"/>
</dbReference>
<keyword evidence="4" id="KW-0342">GTP-binding</keyword>
<evidence type="ECO:0000256" key="2">
    <source>
        <dbReference type="ARBA" id="ARBA00022741"/>
    </source>
</evidence>
<sequence>MAGEVPPVGIVVLGRKHVGKTSLIKALCGREEHLESASSSVEPVLYPYPKNKAIVFWDFPPFGSDDVSNDAFTASVKGIKLDTELYECALLVCDDELAELDKSMLEQVLKLKFRRVIIVRNKVNASIELDHTLCPENHNPDHVFSQCIGGTTEYFKAHKPDQIFVLDTFDTDKFQFNDLDVYLQSGAGFNRANPDRSCRKKSRGQRIYKDYDKHQSEKSYDPIHCDEKEQHSIYTRKDGSTFRTIETTGANDATRCDEGASDTCIGFDFSKCQDDISDITADEDEVKGLLRDLNQFSPSKRHDVIRRTRDNLARWETETLHIAVTGNAGVGKSSFINAIRDVKPDENGWAPVSVVEGTMRPTKYSHPVFPNIFLWDLPGVGTERFRQETYMDQVEFERYDFYIIVCAGRFTENDLWLAETIRQKGKTFFFVRTKVKQDIDNERRVYAGPSVFDEKFVLRKIRSNCLDSLPISRRGGVFLIDNYEPHLYDFGKLAIAIIHHSPPEKRQVATFGMCLLTEDVIKVKEEELKNRIWKTALMVAVTDASSIDVFGISSTDDYLLKEAQFYREQFQITDAHLEKYASDEGKTKKEFIECKKLKSTILSHSAKIPMLLKMLGKSSPKVNVILLPLLTAVTSGAVSFGIAIKFLHVALNAAVEDARKINGFTQSDN</sequence>
<dbReference type="InterPro" id="IPR030385">
    <property type="entry name" value="G_IRG_dom"/>
</dbReference>
<dbReference type="PANTHER" id="PTHR32341:SF17">
    <property type="entry name" value="IRG-TYPE G DOMAIN-CONTAINING PROTEIN"/>
    <property type="match status" value="1"/>
</dbReference>
<dbReference type="PANTHER" id="PTHR32341">
    <property type="entry name" value="INTERFERON-INDUCIBLE GTPASE"/>
    <property type="match status" value="1"/>
</dbReference>
<feature type="transmembrane region" description="Helical" evidence="5">
    <location>
        <begin position="624"/>
        <end position="644"/>
    </location>
</feature>
<evidence type="ECO:0000256" key="4">
    <source>
        <dbReference type="ARBA" id="ARBA00023134"/>
    </source>
</evidence>
<dbReference type="EMBL" id="JAIWYP010000012">
    <property type="protein sequence ID" value="KAH3729150.1"/>
    <property type="molecule type" value="Genomic_DNA"/>
</dbReference>
<dbReference type="Gene3D" id="3.40.50.300">
    <property type="entry name" value="P-loop containing nucleotide triphosphate hydrolases"/>
    <property type="match status" value="2"/>
</dbReference>
<comment type="caution">
    <text evidence="7">The sequence shown here is derived from an EMBL/GenBank/DDBJ whole genome shotgun (WGS) entry which is preliminary data.</text>
</comment>
<keyword evidence="8" id="KW-1185">Reference proteome</keyword>
<dbReference type="OrthoDB" id="422720at2759"/>
<dbReference type="Pfam" id="PF01926">
    <property type="entry name" value="MMR_HSR1"/>
    <property type="match status" value="1"/>
</dbReference>
<protein>
    <recommendedName>
        <fullName evidence="6">IRG-type G domain-containing protein</fullName>
    </recommendedName>
</protein>
<dbReference type="Proteomes" id="UP000828390">
    <property type="component" value="Unassembled WGS sequence"/>
</dbReference>
<dbReference type="InterPro" id="IPR006073">
    <property type="entry name" value="GTP-bd"/>
</dbReference>
<keyword evidence="5" id="KW-0812">Transmembrane</keyword>
<keyword evidence="2" id="KW-0547">Nucleotide-binding</keyword>
<comment type="similarity">
    <text evidence="1">Belongs to the TRAFAC class dynamin-like GTPase superfamily. IRG family.</text>
</comment>
<accession>A0A9D4CPD5</accession>
<evidence type="ECO:0000256" key="3">
    <source>
        <dbReference type="ARBA" id="ARBA00022801"/>
    </source>
</evidence>
<feature type="domain" description="IRG-type G" evidence="6">
    <location>
        <begin position="318"/>
        <end position="500"/>
    </location>
</feature>
<dbReference type="GO" id="GO:0016787">
    <property type="term" value="F:hydrolase activity"/>
    <property type="evidence" value="ECO:0007669"/>
    <property type="project" value="UniProtKB-KW"/>
</dbReference>
<dbReference type="InterPro" id="IPR051515">
    <property type="entry name" value="IRG"/>
</dbReference>
<dbReference type="GO" id="GO:0005525">
    <property type="term" value="F:GTP binding"/>
    <property type="evidence" value="ECO:0007669"/>
    <property type="project" value="UniProtKB-KW"/>
</dbReference>
<dbReference type="SUPFAM" id="SSF52540">
    <property type="entry name" value="P-loop containing nucleoside triphosphate hydrolases"/>
    <property type="match status" value="2"/>
</dbReference>
<dbReference type="GO" id="GO:0016020">
    <property type="term" value="C:membrane"/>
    <property type="evidence" value="ECO:0007669"/>
    <property type="project" value="InterPro"/>
</dbReference>
<dbReference type="InterPro" id="IPR027417">
    <property type="entry name" value="P-loop_NTPase"/>
</dbReference>
<keyword evidence="5" id="KW-0472">Membrane</keyword>
<keyword evidence="5" id="KW-1133">Transmembrane helix</keyword>
<gene>
    <name evidence="7" type="ORF">DPMN_055113</name>
</gene>